<dbReference type="InterPro" id="IPR003711">
    <property type="entry name" value="CarD-like/TRCF_RID"/>
</dbReference>
<keyword evidence="8 9" id="KW-0234">DNA repair</keyword>
<keyword evidence="6 9" id="KW-0067">ATP-binding</keyword>
<gene>
    <name evidence="9 13" type="primary">mfd</name>
    <name evidence="13" type="ORF">O5398_01170</name>
</gene>
<dbReference type="Pfam" id="PF00271">
    <property type="entry name" value="Helicase_C"/>
    <property type="match status" value="1"/>
</dbReference>
<sequence>MNIKKELTNRLHNNQNLKRMQQLIEKNLPFTLVGYEGFFKAFLINTIKEYSNNNKVILIVKNENILDEIKNDLMQITDKIYELNYFSPLAYQGINSKSKIFRKRVNFLINFYENNPGIYIVLLKSLLSKIPTKENLFKNIYTIKTGKIIHIENFENKLIRLGYEKTTRVTLPGEFTIKGEIIDIYPFNKSEPIRISLHINKIEEIKSFNPLTQLKQDNDISEFNIIPTKEIIWDNASINKLKHYIKENEYKKLFKTIETKYNVRAEEMFYPLVGDTYLSQEINEDTPTINFEISNLEEEIKKIHKEYEKLYNQVIESKEKTISPKEIFINLKDLKLKTNIFFVKSPANTTTEELIEFKIENKCKFFSNIKLIKEEIKNWLNNGFKVIIAAESNSQKEKLKYIFKDLPKTIIEIFKISSSLIINKEKIAIIIESDIFNRREKINKTFESSKTKIIDSFTEIEKNSYVVHINHGIGIFRQIKRIKTSLLEKDYIEIEYADDEKLFIPIEQTHLIQKYIGNETQNIKLDKISSKTWEKKKAYTKKRIDEIADHLVALYSERESIKGFKYPKDHELQLLFESEFPYDETSDQLTAISEIKQDMMSSKVMDRLLCGDVGFGKTEVAMRTAFKAVMGNKQVAILSPTTILTEQHFNTFKQRFKNFPIKITMMSRFTKKSKEKEIIQNLKTGKIDIIIGTHKILSKKITYKNLGLIIIDEEQRFGVREKEKLKEIKVSVDCLALSATPIPRSLHMSLIKLRDISVLKTPPKNRIKIETYVEKFSELLIKHAIENELSRDGQVFFVHHNIQELESIKAMLEKIVPYARIATLHAKLTGNQIENVMHDFINKSYQVLIATTIIENGIDIENANTIIINNANRFGLAQLYQLRGRVGRGSQKAFAYLLYKENLSLKENAIERLRAISESSELGSGFQIAIKDMEIRGVGNLLGREQHGEIESIGLDYYLTMLNKAIEKRMGRKDFKEDKVIIEINYNGFIPDSYVNNEQDKILIYKKISSIQSEEENNKIRDEIHDRFGPIPKELNNLFLLAELKIFAKKLNIVSLKERNGLLKIEYLNIKSIPAEKIMQIIKDNPTIIKINPEYKNSIFLNLKNIKASEKINCIYKNLNYLNNNKIR</sequence>
<dbReference type="GO" id="GO:0003684">
    <property type="term" value="F:damaged DNA binding"/>
    <property type="evidence" value="ECO:0007669"/>
    <property type="project" value="InterPro"/>
</dbReference>
<comment type="similarity">
    <text evidence="9">In the C-terminal section; belongs to the helicase family. RecG subfamily.</text>
</comment>
<reference evidence="13" key="1">
    <citation type="submission" date="2022-12" db="EMBL/GenBank/DDBJ databases">
        <title>B. miyamotoi WGS.</title>
        <authorList>
            <person name="Kuleshov K.V."/>
            <person name="Hoornstra D."/>
            <person name="Hovius J.W."/>
            <person name="Platonov A.E."/>
            <person name="Telford S.R. III."/>
        </authorList>
    </citation>
    <scope>NUCLEOTIDE SEQUENCE</scope>
    <source>
        <strain evidence="13">410</strain>
    </source>
</reference>
<dbReference type="InterPro" id="IPR011545">
    <property type="entry name" value="DEAD/DEAH_box_helicase_dom"/>
</dbReference>
<evidence type="ECO:0000256" key="5">
    <source>
        <dbReference type="ARBA" id="ARBA00022806"/>
    </source>
</evidence>
<comment type="function">
    <text evidence="9">Couples transcription and DNA repair by recognizing RNA polymerase (RNAP) stalled at DNA lesions. Mediates ATP-dependent release of RNAP and its truncated transcript from the DNA, and recruitment of nucleotide excision repair machinery to the damaged site.</text>
</comment>
<dbReference type="PROSITE" id="PS51192">
    <property type="entry name" value="HELICASE_ATP_BIND_1"/>
    <property type="match status" value="1"/>
</dbReference>
<evidence type="ECO:0000256" key="9">
    <source>
        <dbReference type="HAMAP-Rule" id="MF_00969"/>
    </source>
</evidence>
<dbReference type="Pfam" id="PF02559">
    <property type="entry name" value="CarD_TRCF_RID"/>
    <property type="match status" value="1"/>
</dbReference>
<dbReference type="Gene3D" id="3.90.1150.50">
    <property type="entry name" value="Transcription-repair-coupling factor, D7 domain"/>
    <property type="match status" value="1"/>
</dbReference>
<dbReference type="InterPro" id="IPR037235">
    <property type="entry name" value="TRCF-like_C_D7"/>
</dbReference>
<evidence type="ECO:0000256" key="4">
    <source>
        <dbReference type="ARBA" id="ARBA00022801"/>
    </source>
</evidence>
<dbReference type="Gene3D" id="2.40.10.170">
    <property type="match status" value="1"/>
</dbReference>
<dbReference type="InterPro" id="IPR004576">
    <property type="entry name" value="Mfd"/>
</dbReference>
<dbReference type="Pfam" id="PF00270">
    <property type="entry name" value="DEAD"/>
    <property type="match status" value="1"/>
</dbReference>
<dbReference type="SUPFAM" id="SSF143517">
    <property type="entry name" value="TRCF domain-like"/>
    <property type="match status" value="1"/>
</dbReference>
<dbReference type="AlphaFoldDB" id="A0AAQ3AGR5"/>
<feature type="domain" description="Helicase C-terminal" evidence="12">
    <location>
        <begin position="780"/>
        <end position="934"/>
    </location>
</feature>
<evidence type="ECO:0000313" key="13">
    <source>
        <dbReference type="EMBL" id="WAZ90768.1"/>
    </source>
</evidence>
<evidence type="ECO:0000313" key="14">
    <source>
        <dbReference type="Proteomes" id="UP001164544"/>
    </source>
</evidence>
<keyword evidence="10" id="KW-0175">Coiled coil</keyword>
<dbReference type="HAMAP" id="MF_00969">
    <property type="entry name" value="TRCF"/>
    <property type="match status" value="1"/>
</dbReference>
<dbReference type="GO" id="GO:0000716">
    <property type="term" value="P:transcription-coupled nucleotide-excision repair, DNA damage recognition"/>
    <property type="evidence" value="ECO:0007669"/>
    <property type="project" value="UniProtKB-UniRule"/>
</dbReference>
<protein>
    <recommendedName>
        <fullName evidence="9">Transcription-repair-coupling factor</fullName>
        <shortName evidence="9">TRCF</shortName>
        <ecNumber evidence="9">3.6.4.-</ecNumber>
    </recommendedName>
</protein>
<dbReference type="SMART" id="SM00487">
    <property type="entry name" value="DEXDc"/>
    <property type="match status" value="1"/>
</dbReference>
<keyword evidence="5" id="KW-0347">Helicase</keyword>
<feature type="domain" description="Helicase ATP-binding" evidence="11">
    <location>
        <begin position="598"/>
        <end position="759"/>
    </location>
</feature>
<name>A0AAQ3AGR5_9SPIR</name>
<dbReference type="InterPro" id="IPR027417">
    <property type="entry name" value="P-loop_NTPase"/>
</dbReference>
<comment type="subcellular location">
    <subcellularLocation>
        <location evidence="9">Cytoplasm</location>
    </subcellularLocation>
</comment>
<dbReference type="Pfam" id="PF17757">
    <property type="entry name" value="UvrB_inter"/>
    <property type="match status" value="1"/>
</dbReference>
<keyword evidence="3 9" id="KW-0227">DNA damage</keyword>
<evidence type="ECO:0000256" key="7">
    <source>
        <dbReference type="ARBA" id="ARBA00023125"/>
    </source>
</evidence>
<dbReference type="SUPFAM" id="SSF52540">
    <property type="entry name" value="P-loop containing nucleoside triphosphate hydrolases"/>
    <property type="match status" value="4"/>
</dbReference>
<dbReference type="GO" id="GO:0016787">
    <property type="term" value="F:hydrolase activity"/>
    <property type="evidence" value="ECO:0007669"/>
    <property type="project" value="UniProtKB-KW"/>
</dbReference>
<dbReference type="PANTHER" id="PTHR47964:SF1">
    <property type="entry name" value="ATP-DEPENDENT DNA HELICASE HOMOLOG RECG, CHLOROPLASTIC"/>
    <property type="match status" value="1"/>
</dbReference>
<dbReference type="GO" id="GO:0003678">
    <property type="term" value="F:DNA helicase activity"/>
    <property type="evidence" value="ECO:0007669"/>
    <property type="project" value="TreeGrafter"/>
</dbReference>
<dbReference type="EMBL" id="CP114637">
    <property type="protein sequence ID" value="WAZ90768.1"/>
    <property type="molecule type" value="Genomic_DNA"/>
</dbReference>
<evidence type="ECO:0000259" key="12">
    <source>
        <dbReference type="PROSITE" id="PS51194"/>
    </source>
</evidence>
<keyword evidence="2 9" id="KW-0547">Nucleotide-binding</keyword>
<proteinExistence type="inferred from homology"/>
<evidence type="ECO:0000256" key="3">
    <source>
        <dbReference type="ARBA" id="ARBA00022763"/>
    </source>
</evidence>
<dbReference type="Gene3D" id="3.40.50.300">
    <property type="entry name" value="P-loop containing nucleotide triphosphate hydrolases"/>
    <property type="match status" value="2"/>
</dbReference>
<dbReference type="Gene3D" id="3.40.50.11180">
    <property type="match status" value="1"/>
</dbReference>
<dbReference type="Pfam" id="PF03461">
    <property type="entry name" value="TRCF"/>
    <property type="match status" value="1"/>
</dbReference>
<dbReference type="InterPro" id="IPR014001">
    <property type="entry name" value="Helicase_ATP-bd"/>
</dbReference>
<evidence type="ECO:0000256" key="6">
    <source>
        <dbReference type="ARBA" id="ARBA00022840"/>
    </source>
</evidence>
<dbReference type="InterPro" id="IPR041471">
    <property type="entry name" value="UvrB_inter"/>
</dbReference>
<dbReference type="InterPro" id="IPR036101">
    <property type="entry name" value="CarD-like/TRCF_RID_sf"/>
</dbReference>
<dbReference type="PROSITE" id="PS51194">
    <property type="entry name" value="HELICASE_CTER"/>
    <property type="match status" value="1"/>
</dbReference>
<dbReference type="SMART" id="SM01058">
    <property type="entry name" value="CarD_TRCF"/>
    <property type="match status" value="1"/>
</dbReference>
<dbReference type="PANTHER" id="PTHR47964">
    <property type="entry name" value="ATP-DEPENDENT DNA HELICASE HOMOLOG RECG, CHLOROPLASTIC"/>
    <property type="match status" value="1"/>
</dbReference>
<evidence type="ECO:0000256" key="10">
    <source>
        <dbReference type="SAM" id="Coils"/>
    </source>
</evidence>
<dbReference type="InterPro" id="IPR001650">
    <property type="entry name" value="Helicase_C-like"/>
</dbReference>
<dbReference type="InterPro" id="IPR005118">
    <property type="entry name" value="TRCF_C"/>
</dbReference>
<dbReference type="InterPro" id="IPR047112">
    <property type="entry name" value="RecG/Mfd"/>
</dbReference>
<keyword evidence="7 9" id="KW-0238">DNA-binding</keyword>
<feature type="coiled-coil region" evidence="10">
    <location>
        <begin position="293"/>
        <end position="320"/>
    </location>
</feature>
<dbReference type="SUPFAM" id="SSF141259">
    <property type="entry name" value="CarD-like"/>
    <property type="match status" value="1"/>
</dbReference>
<dbReference type="KEGG" id="bmiy:RJ61_03045"/>
<dbReference type="Gene3D" id="3.30.2060.10">
    <property type="entry name" value="Penicillin-binding protein 1b domain"/>
    <property type="match status" value="1"/>
</dbReference>
<keyword evidence="4 9" id="KW-0378">Hydrolase</keyword>
<evidence type="ECO:0000256" key="1">
    <source>
        <dbReference type="ARBA" id="ARBA00022490"/>
    </source>
</evidence>
<dbReference type="Proteomes" id="UP001164544">
    <property type="component" value="Chromosome"/>
</dbReference>
<dbReference type="GO" id="GO:0005524">
    <property type="term" value="F:ATP binding"/>
    <property type="evidence" value="ECO:0007669"/>
    <property type="project" value="UniProtKB-UniRule"/>
</dbReference>
<keyword evidence="1 9" id="KW-0963">Cytoplasm</keyword>
<accession>A0AAQ3AGR5</accession>
<dbReference type="NCBIfam" id="TIGR00580">
    <property type="entry name" value="mfd"/>
    <property type="match status" value="1"/>
</dbReference>
<evidence type="ECO:0000259" key="11">
    <source>
        <dbReference type="PROSITE" id="PS51192"/>
    </source>
</evidence>
<dbReference type="RefSeq" id="WP_020954982.1">
    <property type="nucleotide sequence ID" value="NZ_CP010308.1"/>
</dbReference>
<dbReference type="SMART" id="SM00490">
    <property type="entry name" value="HELICc"/>
    <property type="match status" value="1"/>
</dbReference>
<dbReference type="GO" id="GO:0005737">
    <property type="term" value="C:cytoplasm"/>
    <property type="evidence" value="ECO:0007669"/>
    <property type="project" value="UniProtKB-SubCell"/>
</dbReference>
<evidence type="ECO:0000256" key="2">
    <source>
        <dbReference type="ARBA" id="ARBA00022741"/>
    </source>
</evidence>
<dbReference type="GO" id="GO:0006355">
    <property type="term" value="P:regulation of DNA-templated transcription"/>
    <property type="evidence" value="ECO:0007669"/>
    <property type="project" value="UniProtKB-UniRule"/>
</dbReference>
<dbReference type="SMART" id="SM00982">
    <property type="entry name" value="TRCF"/>
    <property type="match status" value="1"/>
</dbReference>
<organism evidence="13 14">
    <name type="scientific">Borrelia miyamotoi</name>
    <dbReference type="NCBI Taxonomy" id="47466"/>
    <lineage>
        <taxon>Bacteria</taxon>
        <taxon>Pseudomonadati</taxon>
        <taxon>Spirochaetota</taxon>
        <taxon>Spirochaetia</taxon>
        <taxon>Spirochaetales</taxon>
        <taxon>Borreliaceae</taxon>
        <taxon>Borrelia</taxon>
    </lineage>
</organism>
<dbReference type="CDD" id="cd17991">
    <property type="entry name" value="DEXHc_TRCF"/>
    <property type="match status" value="1"/>
</dbReference>
<dbReference type="EC" id="3.6.4.-" evidence="9"/>
<evidence type="ECO:0000256" key="8">
    <source>
        <dbReference type="ARBA" id="ARBA00023204"/>
    </source>
</evidence>
<comment type="similarity">
    <text evidence="9">In the N-terminal section; belongs to the UvrB family.</text>
</comment>